<reference evidence="12 13" key="1">
    <citation type="submission" date="2020-07" db="EMBL/GenBank/DDBJ databases">
        <title>Sequencing the genomes of 1000 actinobacteria strains.</title>
        <authorList>
            <person name="Klenk H.-P."/>
        </authorList>
    </citation>
    <scope>NUCLEOTIDE SEQUENCE [LARGE SCALE GENOMIC DNA]</scope>
    <source>
        <strain evidence="12 13">DSM 42178</strain>
    </source>
</reference>
<organism evidence="12 13">
    <name type="scientific">Allostreptomyces psammosilenae</name>
    <dbReference type="NCBI Taxonomy" id="1892865"/>
    <lineage>
        <taxon>Bacteria</taxon>
        <taxon>Bacillati</taxon>
        <taxon>Actinomycetota</taxon>
        <taxon>Actinomycetes</taxon>
        <taxon>Kitasatosporales</taxon>
        <taxon>Streptomycetaceae</taxon>
        <taxon>Allostreptomyces</taxon>
    </lineage>
</organism>
<dbReference type="AlphaFoldDB" id="A0A853A0U4"/>
<dbReference type="SUPFAM" id="SSF46785">
    <property type="entry name" value="Winged helix' DNA-binding domain"/>
    <property type="match status" value="1"/>
</dbReference>
<evidence type="ECO:0000313" key="13">
    <source>
        <dbReference type="Proteomes" id="UP000567795"/>
    </source>
</evidence>
<dbReference type="RefSeq" id="WP_179817087.1">
    <property type="nucleotide sequence ID" value="NZ_JACBZD010000002.1"/>
</dbReference>
<evidence type="ECO:0000256" key="4">
    <source>
        <dbReference type="ARBA" id="ARBA00023012"/>
    </source>
</evidence>
<feature type="modified residue" description="4-aspartylphosphate" evidence="10">
    <location>
        <position position="54"/>
    </location>
</feature>
<dbReference type="SMART" id="SM00448">
    <property type="entry name" value="REC"/>
    <property type="match status" value="1"/>
</dbReference>
<evidence type="ECO:0000256" key="7">
    <source>
        <dbReference type="ARBA" id="ARBA00023159"/>
    </source>
</evidence>
<feature type="domain" description="Response regulatory" evidence="11">
    <location>
        <begin position="3"/>
        <end position="119"/>
    </location>
</feature>
<keyword evidence="2 9" id="KW-0963">Cytoplasm</keyword>
<keyword evidence="6 9" id="KW-0238">DNA-binding</keyword>
<dbReference type="InterPro" id="IPR001789">
    <property type="entry name" value="Sig_transdc_resp-reg_receiver"/>
</dbReference>
<evidence type="ECO:0000256" key="6">
    <source>
        <dbReference type="ARBA" id="ARBA00023125"/>
    </source>
</evidence>
<evidence type="ECO:0000256" key="2">
    <source>
        <dbReference type="ARBA" id="ARBA00022490"/>
    </source>
</evidence>
<dbReference type="GO" id="GO:0003677">
    <property type="term" value="F:DNA binding"/>
    <property type="evidence" value="ECO:0007669"/>
    <property type="project" value="UniProtKB-KW"/>
</dbReference>
<dbReference type="PANTHER" id="PTHR45526:SF1">
    <property type="entry name" value="TRANSCRIPTIONAL REGULATORY PROTEIN DCUR-RELATED"/>
    <property type="match status" value="1"/>
</dbReference>
<dbReference type="InterPro" id="IPR036390">
    <property type="entry name" value="WH_DNA-bd_sf"/>
</dbReference>
<dbReference type="Pfam" id="PF20714">
    <property type="entry name" value="HTH_64"/>
    <property type="match status" value="1"/>
</dbReference>
<dbReference type="PIRSF" id="PIRSF006171">
    <property type="entry name" value="RR_citrat_malat"/>
    <property type="match status" value="1"/>
</dbReference>
<name>A0A853A0U4_9ACTN</name>
<dbReference type="InterPro" id="IPR024187">
    <property type="entry name" value="Sig_transdc_resp-reg_cit/mal"/>
</dbReference>
<keyword evidence="4 9" id="KW-0902">Two-component regulatory system</keyword>
<dbReference type="Pfam" id="PF00072">
    <property type="entry name" value="Response_reg"/>
    <property type="match status" value="1"/>
</dbReference>
<gene>
    <name evidence="12" type="ORF">FHU37_005262</name>
</gene>
<dbReference type="InterPro" id="IPR051271">
    <property type="entry name" value="2C-system_Tx_regulators"/>
</dbReference>
<accession>A0A853A0U4</accession>
<dbReference type="SUPFAM" id="SSF52172">
    <property type="entry name" value="CheY-like"/>
    <property type="match status" value="1"/>
</dbReference>
<dbReference type="Gene3D" id="3.40.50.2300">
    <property type="match status" value="1"/>
</dbReference>
<evidence type="ECO:0000259" key="11">
    <source>
        <dbReference type="PROSITE" id="PS50110"/>
    </source>
</evidence>
<evidence type="ECO:0000256" key="1">
    <source>
        <dbReference type="ARBA" id="ARBA00004496"/>
    </source>
</evidence>
<keyword evidence="8 9" id="KW-0804">Transcription</keyword>
<comment type="subcellular location">
    <subcellularLocation>
        <location evidence="1 9">Cytoplasm</location>
    </subcellularLocation>
</comment>
<dbReference type="GO" id="GO:0000156">
    <property type="term" value="F:phosphorelay response regulator activity"/>
    <property type="evidence" value="ECO:0007669"/>
    <property type="project" value="TreeGrafter"/>
</dbReference>
<keyword evidence="7 9" id="KW-0010">Activator</keyword>
<dbReference type="PANTHER" id="PTHR45526">
    <property type="entry name" value="TRANSCRIPTIONAL REGULATORY PROTEIN DPIA"/>
    <property type="match status" value="1"/>
</dbReference>
<dbReference type="PROSITE" id="PS50110">
    <property type="entry name" value="RESPONSE_REGULATORY"/>
    <property type="match status" value="1"/>
</dbReference>
<dbReference type="EMBL" id="JACBZD010000002">
    <property type="protein sequence ID" value="NYI08233.1"/>
    <property type="molecule type" value="Genomic_DNA"/>
</dbReference>
<protein>
    <recommendedName>
        <fullName evidence="9">Transcriptional regulatory protein</fullName>
    </recommendedName>
</protein>
<dbReference type="GO" id="GO:0005737">
    <property type="term" value="C:cytoplasm"/>
    <property type="evidence" value="ECO:0007669"/>
    <property type="project" value="UniProtKB-SubCell"/>
</dbReference>
<evidence type="ECO:0000256" key="3">
    <source>
        <dbReference type="ARBA" id="ARBA00022553"/>
    </source>
</evidence>
<dbReference type="InterPro" id="IPR011006">
    <property type="entry name" value="CheY-like_superfamily"/>
</dbReference>
<evidence type="ECO:0000256" key="5">
    <source>
        <dbReference type="ARBA" id="ARBA00023015"/>
    </source>
</evidence>
<evidence type="ECO:0000256" key="10">
    <source>
        <dbReference type="PROSITE-ProRule" id="PRU00169"/>
    </source>
</evidence>
<dbReference type="InterPro" id="IPR048714">
    <property type="entry name" value="DpiA-like_HTH"/>
</dbReference>
<dbReference type="GO" id="GO:0003700">
    <property type="term" value="F:DNA-binding transcription factor activity"/>
    <property type="evidence" value="ECO:0007669"/>
    <property type="project" value="InterPro"/>
</dbReference>
<dbReference type="CDD" id="cd19925">
    <property type="entry name" value="REC_citrate_TCS"/>
    <property type="match status" value="1"/>
</dbReference>
<evidence type="ECO:0000313" key="12">
    <source>
        <dbReference type="EMBL" id="NYI08233.1"/>
    </source>
</evidence>
<sequence length="227" mass="24913">MIRTLVVEDDPLLADAHRAYTERVPGFEVVGVARRGEEALRLLATTPVDLVLLDFYLPDMGGLDICRTLRARGAAVDVIAVTSARQLETVRAAVSQGVVLYLLKPFTFAAFRDKLESYAEYHRRTRTAETALGQGDVDRMLAALHEPGRPSLPKGIGEQTLAATVRALREAGTEPATARAVGERLGVSRITARRYLEYLVERGLAARAPHYGGPGRPEHRYTWHGDA</sequence>
<dbReference type="Proteomes" id="UP000567795">
    <property type="component" value="Unassembled WGS sequence"/>
</dbReference>
<keyword evidence="13" id="KW-1185">Reference proteome</keyword>
<evidence type="ECO:0000256" key="8">
    <source>
        <dbReference type="ARBA" id="ARBA00023163"/>
    </source>
</evidence>
<proteinExistence type="predicted"/>
<evidence type="ECO:0000256" key="9">
    <source>
        <dbReference type="PIRNR" id="PIRNR006171"/>
    </source>
</evidence>
<keyword evidence="5 9" id="KW-0805">Transcription regulation</keyword>
<comment type="caution">
    <text evidence="12">The sequence shown here is derived from an EMBL/GenBank/DDBJ whole genome shotgun (WGS) entry which is preliminary data.</text>
</comment>
<keyword evidence="3 10" id="KW-0597">Phosphoprotein</keyword>